<accession>A0A0A9EI09</accession>
<reference evidence="1" key="1">
    <citation type="submission" date="2014-09" db="EMBL/GenBank/DDBJ databases">
        <authorList>
            <person name="Magalhaes I.L.F."/>
            <person name="Oliveira U."/>
            <person name="Santos F.R."/>
            <person name="Vidigal T.H.D.A."/>
            <person name="Brescovit A.D."/>
            <person name="Santos A.J."/>
        </authorList>
    </citation>
    <scope>NUCLEOTIDE SEQUENCE</scope>
    <source>
        <tissue evidence="1">Shoot tissue taken approximately 20 cm above the soil surface</tissue>
    </source>
</reference>
<name>A0A0A9EI09_ARUDO</name>
<proteinExistence type="predicted"/>
<evidence type="ECO:0000313" key="1">
    <source>
        <dbReference type="EMBL" id="JAE00395.1"/>
    </source>
</evidence>
<protein>
    <submittedName>
        <fullName evidence="1">Uncharacterized protein</fullName>
    </submittedName>
</protein>
<dbReference type="AlphaFoldDB" id="A0A0A9EI09"/>
<dbReference type="EMBL" id="GBRH01197501">
    <property type="protein sequence ID" value="JAE00395.1"/>
    <property type="molecule type" value="Transcribed_RNA"/>
</dbReference>
<sequence length="50" mass="5741">MPSRLFSAWSCVWSEHIACRPRYEPFEKSSYGRPVASTKLAWFDASVAKC</sequence>
<organism evidence="1">
    <name type="scientific">Arundo donax</name>
    <name type="common">Giant reed</name>
    <name type="synonym">Donax arundinaceus</name>
    <dbReference type="NCBI Taxonomy" id="35708"/>
    <lineage>
        <taxon>Eukaryota</taxon>
        <taxon>Viridiplantae</taxon>
        <taxon>Streptophyta</taxon>
        <taxon>Embryophyta</taxon>
        <taxon>Tracheophyta</taxon>
        <taxon>Spermatophyta</taxon>
        <taxon>Magnoliopsida</taxon>
        <taxon>Liliopsida</taxon>
        <taxon>Poales</taxon>
        <taxon>Poaceae</taxon>
        <taxon>PACMAD clade</taxon>
        <taxon>Arundinoideae</taxon>
        <taxon>Arundineae</taxon>
        <taxon>Arundo</taxon>
    </lineage>
</organism>
<reference evidence="1" key="2">
    <citation type="journal article" date="2015" name="Data Brief">
        <title>Shoot transcriptome of the giant reed, Arundo donax.</title>
        <authorList>
            <person name="Barrero R.A."/>
            <person name="Guerrero F.D."/>
            <person name="Moolhuijzen P."/>
            <person name="Goolsby J.A."/>
            <person name="Tidwell J."/>
            <person name="Bellgard S.E."/>
            <person name="Bellgard M.I."/>
        </authorList>
    </citation>
    <scope>NUCLEOTIDE SEQUENCE</scope>
    <source>
        <tissue evidence="1">Shoot tissue taken approximately 20 cm above the soil surface</tissue>
    </source>
</reference>